<keyword evidence="2" id="KW-0768">Sushi</keyword>
<dbReference type="InterPro" id="IPR000436">
    <property type="entry name" value="Sushi_SCR_CCP_dom"/>
</dbReference>
<evidence type="ECO:0000313" key="5">
    <source>
        <dbReference type="EMBL" id="VIO85876.1"/>
    </source>
</evidence>
<dbReference type="PROSITE" id="PS50923">
    <property type="entry name" value="SUSHI"/>
    <property type="match status" value="2"/>
</dbReference>
<sequence length="164" mass="18563">MVLKLAILVIVVLSTCGMRTFTTNEYQPVRCQRLTYRENSYVGYNMKNGKIRGVGSTAYLKCHLYHNLYGNNVTTCSFDGIWRPKLGVCKLKPQYDGNFCKPYGSDRQPLLKYSTSLKTRRGTLITIKCQPGQRLYGSAISKCTDGVWKPILGICADKNKTRTE</sequence>
<accession>A0A7I4NJF5</accession>
<dbReference type="SMART" id="SM00032">
    <property type="entry name" value="CCP"/>
    <property type="match status" value="2"/>
</dbReference>
<reference evidence="8" key="3">
    <citation type="submission" date="2020-12" db="UniProtKB">
        <authorList>
            <consortium name="WormBaseParasite"/>
        </authorList>
    </citation>
    <scope>IDENTIFICATION</scope>
</reference>
<dbReference type="CDD" id="cd00033">
    <property type="entry name" value="CCP"/>
    <property type="match status" value="2"/>
</dbReference>
<dbReference type="InterPro" id="IPR035976">
    <property type="entry name" value="Sushi/SCR/CCP_sf"/>
</dbReference>
<feature type="disulfide bond" evidence="2">
    <location>
        <begin position="62"/>
        <end position="89"/>
    </location>
</feature>
<feature type="domain" description="Sushi" evidence="4">
    <location>
        <begin position="29"/>
        <end position="91"/>
    </location>
</feature>
<dbReference type="SUPFAM" id="SSF57535">
    <property type="entry name" value="Complement control module/SCR domain"/>
    <property type="match status" value="2"/>
</dbReference>
<dbReference type="WBParaSite" id="Bm10140.1">
    <property type="protein sequence ID" value="Bm10140.1"/>
    <property type="gene ID" value="WBGene00230401"/>
</dbReference>
<dbReference type="Gene3D" id="2.10.70.10">
    <property type="entry name" value="Complement Module, domain 1"/>
    <property type="match status" value="2"/>
</dbReference>
<dbReference type="OrthoDB" id="5795474at2759"/>
<evidence type="ECO:0000256" key="1">
    <source>
        <dbReference type="ARBA" id="ARBA00023157"/>
    </source>
</evidence>
<feature type="domain" description="Sushi" evidence="4">
    <location>
        <begin position="98"/>
        <end position="157"/>
    </location>
</feature>
<dbReference type="AlphaFoldDB" id="A0A7I4NJF5"/>
<evidence type="ECO:0000313" key="8">
    <source>
        <dbReference type="WBParaSite" id="Bm10140.2"/>
    </source>
</evidence>
<keyword evidence="1 2" id="KW-1015">Disulfide bond</keyword>
<comment type="caution">
    <text evidence="2">Lacks conserved residue(s) required for the propagation of feature annotation.</text>
</comment>
<keyword evidence="6" id="KW-1185">Reference proteome</keyword>
<evidence type="ECO:0000313" key="6">
    <source>
        <dbReference type="Proteomes" id="UP000006672"/>
    </source>
</evidence>
<evidence type="ECO:0000256" key="2">
    <source>
        <dbReference type="PROSITE-ProRule" id="PRU00302"/>
    </source>
</evidence>
<dbReference type="Proteomes" id="UP000006672">
    <property type="component" value="Unassembled WGS sequence"/>
</dbReference>
<protein>
    <submittedName>
        <fullName evidence="5 7">Repeat motif-containing gene, putative</fullName>
    </submittedName>
</protein>
<keyword evidence="3" id="KW-0732">Signal</keyword>
<dbReference type="Pfam" id="PF00084">
    <property type="entry name" value="Sushi"/>
    <property type="match status" value="1"/>
</dbReference>
<dbReference type="RefSeq" id="XP_042929078.1">
    <property type="nucleotide sequence ID" value="XM_043073144.1"/>
</dbReference>
<dbReference type="GeneID" id="6101884"/>
<proteinExistence type="predicted"/>
<reference evidence="5" key="2">
    <citation type="submission" date="2019-04" db="EMBL/GenBank/DDBJ databases">
        <authorList>
            <person name="Howe K."/>
            <person name="Paulini M."/>
            <person name="Williams G."/>
        </authorList>
    </citation>
    <scope>NUCLEOTIDE SEQUENCE [LARGE SCALE GENOMIC DNA]</scope>
    <source>
        <strain evidence="5">FR3</strain>
    </source>
</reference>
<dbReference type="WBParaSite" id="Bm10140.2">
    <property type="protein sequence ID" value="Bm10140.2"/>
    <property type="gene ID" value="WBGene00230401"/>
</dbReference>
<feature type="signal peptide" evidence="3">
    <location>
        <begin position="1"/>
        <end position="17"/>
    </location>
</feature>
<accession>A0A4E9ERH2</accession>
<evidence type="ECO:0000313" key="7">
    <source>
        <dbReference type="WBParaSite" id="Bm10140.1"/>
    </source>
</evidence>
<dbReference type="KEGG" id="bmy:BM_BM10140"/>
<evidence type="ECO:0000256" key="3">
    <source>
        <dbReference type="SAM" id="SignalP"/>
    </source>
</evidence>
<gene>
    <name evidence="5 8" type="primary">Bm10140</name>
    <name evidence="7" type="synonym">Bm1_34965</name>
    <name evidence="5" type="ORF">BM_BM10140</name>
</gene>
<reference evidence="6" key="1">
    <citation type="journal article" date="2007" name="Science">
        <title>Draft genome of the filarial nematode parasite Brugia malayi.</title>
        <authorList>
            <person name="Ghedin E."/>
            <person name="Wang S."/>
            <person name="Spiro D."/>
            <person name="Caler E."/>
            <person name="Zhao Q."/>
            <person name="Crabtree J."/>
            <person name="Allen J.E."/>
            <person name="Delcher A.L."/>
            <person name="Guiliano D.B."/>
            <person name="Miranda-Saavedra D."/>
            <person name="Angiuoli S.V."/>
            <person name="Creasy T."/>
            <person name="Amedeo P."/>
            <person name="Haas B."/>
            <person name="El-Sayed N.M."/>
            <person name="Wortman J.R."/>
            <person name="Feldblyum T."/>
            <person name="Tallon L."/>
            <person name="Schatz M."/>
            <person name="Shumway M."/>
            <person name="Koo H."/>
            <person name="Salzberg S.L."/>
            <person name="Schobel S."/>
            <person name="Pertea M."/>
            <person name="Pop M."/>
            <person name="White O."/>
            <person name="Barton G.J."/>
            <person name="Carlow C.K."/>
            <person name="Crawford M.J."/>
            <person name="Daub J."/>
            <person name="Dimmic M.W."/>
            <person name="Estes C.F."/>
            <person name="Foster J.M."/>
            <person name="Ganatra M."/>
            <person name="Gregory W.F."/>
            <person name="Johnson N.M."/>
            <person name="Jin J."/>
            <person name="Komuniecki R."/>
            <person name="Korf I."/>
            <person name="Kumar S."/>
            <person name="Laney S."/>
            <person name="Li B.W."/>
            <person name="Li W."/>
            <person name="Lindblom T.H."/>
            <person name="Lustigman S."/>
            <person name="Ma D."/>
            <person name="Maina C.V."/>
            <person name="Martin D.M."/>
            <person name="McCarter J.P."/>
            <person name="McReynolds L."/>
            <person name="Mitreva M."/>
            <person name="Nutman T.B."/>
            <person name="Parkinson J."/>
            <person name="Peregrin-Alvarez J.M."/>
            <person name="Poole C."/>
            <person name="Ren Q."/>
            <person name="Saunders L."/>
            <person name="Sluder A.E."/>
            <person name="Smith K."/>
            <person name="Stanke M."/>
            <person name="Unnasch T.R."/>
            <person name="Ware J."/>
            <person name="Wei A.D."/>
            <person name="Weil G."/>
            <person name="Williams D.J."/>
            <person name="Zhang Y."/>
            <person name="Williams S.A."/>
            <person name="Fraser-Liggett C."/>
            <person name="Slatko B."/>
            <person name="Blaxter M.L."/>
            <person name="Scott A.L."/>
        </authorList>
    </citation>
    <scope>NUCLEOTIDE SEQUENCE</scope>
    <source>
        <strain evidence="6">FR3</strain>
    </source>
</reference>
<dbReference type="EMBL" id="CAAKNF010000196">
    <property type="protein sequence ID" value="VIO85876.1"/>
    <property type="molecule type" value="Genomic_DNA"/>
</dbReference>
<name>A0A7I4NJF5_BRUMA</name>
<dbReference type="CTD" id="6101884"/>
<feature type="disulfide bond" evidence="2">
    <location>
        <begin position="100"/>
        <end position="143"/>
    </location>
</feature>
<feature type="chain" id="PRO_5023908240" evidence="3">
    <location>
        <begin position="18"/>
        <end position="164"/>
    </location>
</feature>
<evidence type="ECO:0000259" key="4">
    <source>
        <dbReference type="PROSITE" id="PS50923"/>
    </source>
</evidence>
<organism evidence="6 8">
    <name type="scientific">Brugia malayi</name>
    <name type="common">Filarial nematode worm</name>
    <dbReference type="NCBI Taxonomy" id="6279"/>
    <lineage>
        <taxon>Eukaryota</taxon>
        <taxon>Metazoa</taxon>
        <taxon>Ecdysozoa</taxon>
        <taxon>Nematoda</taxon>
        <taxon>Chromadorea</taxon>
        <taxon>Rhabditida</taxon>
        <taxon>Spirurina</taxon>
        <taxon>Spiruromorpha</taxon>
        <taxon>Filarioidea</taxon>
        <taxon>Onchocercidae</taxon>
        <taxon>Brugia</taxon>
    </lineage>
</organism>